<evidence type="ECO:0000256" key="6">
    <source>
        <dbReference type="ARBA" id="ARBA00022723"/>
    </source>
</evidence>
<dbReference type="InterPro" id="IPR029058">
    <property type="entry name" value="AB_hydrolase_fold"/>
</dbReference>
<keyword evidence="6" id="KW-0479">Metal-binding</keyword>
<keyword evidence="10" id="KW-1133">Transmembrane helix</keyword>
<protein>
    <recommendedName>
        <fullName evidence="14">sn-1-specific diacylglycerol lipase</fullName>
        <ecNumber evidence="14">3.1.1.116</ecNumber>
    </recommendedName>
</protein>
<evidence type="ECO:0000256" key="5">
    <source>
        <dbReference type="ARBA" id="ARBA00022692"/>
    </source>
</evidence>
<feature type="region of interest" description="Disordered" evidence="15">
    <location>
        <begin position="657"/>
        <end position="697"/>
    </location>
</feature>
<evidence type="ECO:0000256" key="2">
    <source>
        <dbReference type="ARBA" id="ARBA00004651"/>
    </source>
</evidence>
<dbReference type="PANTHER" id="PTHR45792">
    <property type="entry name" value="DIACYLGLYCEROL LIPASE HOMOLOG-RELATED"/>
    <property type="match status" value="1"/>
</dbReference>
<keyword evidence="7" id="KW-0378">Hydrolase</keyword>
<evidence type="ECO:0000313" key="18">
    <source>
        <dbReference type="Proteomes" id="UP000240830"/>
    </source>
</evidence>
<evidence type="ECO:0000256" key="11">
    <source>
        <dbReference type="ARBA" id="ARBA00023098"/>
    </source>
</evidence>
<evidence type="ECO:0000256" key="9">
    <source>
        <dbReference type="ARBA" id="ARBA00022963"/>
    </source>
</evidence>
<dbReference type="GO" id="GO:0046340">
    <property type="term" value="P:diacylglycerol catabolic process"/>
    <property type="evidence" value="ECO:0007669"/>
    <property type="project" value="TreeGrafter"/>
</dbReference>
<evidence type="ECO:0000256" key="14">
    <source>
        <dbReference type="ARBA" id="ARBA00026104"/>
    </source>
</evidence>
<reference evidence="17 18" key="1">
    <citation type="submission" date="2016-10" db="EMBL/GenBank/DDBJ databases">
        <title>The genome of Paramicrosporidium saccamoebae is the missing link in understanding Cryptomycota and Microsporidia evolution.</title>
        <authorList>
            <person name="Quandt C.A."/>
            <person name="Beaudet D."/>
            <person name="Corsaro D."/>
            <person name="Michel R."/>
            <person name="Corradi N."/>
            <person name="James T."/>
        </authorList>
    </citation>
    <scope>NUCLEOTIDE SEQUENCE [LARGE SCALE GENOMIC DNA]</scope>
    <source>
        <strain evidence="17 18">KSL3</strain>
    </source>
</reference>
<comment type="cofactor">
    <cofactor evidence="1">
        <name>Ca(2+)</name>
        <dbReference type="ChEBI" id="CHEBI:29108"/>
    </cofactor>
</comment>
<dbReference type="PROSITE" id="PS50004">
    <property type="entry name" value="C2"/>
    <property type="match status" value="1"/>
</dbReference>
<evidence type="ECO:0000256" key="3">
    <source>
        <dbReference type="ARBA" id="ARBA00022475"/>
    </source>
</evidence>
<dbReference type="CDD" id="cd00519">
    <property type="entry name" value="Lipase_3"/>
    <property type="match status" value="1"/>
</dbReference>
<evidence type="ECO:0000256" key="12">
    <source>
        <dbReference type="ARBA" id="ARBA00023136"/>
    </source>
</evidence>
<dbReference type="OrthoDB" id="438440at2759"/>
<keyword evidence="4" id="KW-0597">Phosphoprotein</keyword>
<dbReference type="GO" id="GO:0046872">
    <property type="term" value="F:metal ion binding"/>
    <property type="evidence" value="ECO:0007669"/>
    <property type="project" value="UniProtKB-KW"/>
</dbReference>
<evidence type="ECO:0000256" key="1">
    <source>
        <dbReference type="ARBA" id="ARBA00001913"/>
    </source>
</evidence>
<evidence type="ECO:0000256" key="4">
    <source>
        <dbReference type="ARBA" id="ARBA00022553"/>
    </source>
</evidence>
<dbReference type="SUPFAM" id="SSF49562">
    <property type="entry name" value="C2 domain (Calcium/lipid-binding domain, CaLB)"/>
    <property type="match status" value="1"/>
</dbReference>
<comment type="caution">
    <text evidence="17">The sequence shown here is derived from an EMBL/GenBank/DDBJ whole genome shotgun (WGS) entry which is preliminary data.</text>
</comment>
<dbReference type="InterPro" id="IPR002921">
    <property type="entry name" value="Fungal_lipase-type"/>
</dbReference>
<dbReference type="AlphaFoldDB" id="A0A2H9TKB6"/>
<keyword evidence="5" id="KW-0812">Transmembrane</keyword>
<dbReference type="EC" id="3.1.1.116" evidence="14"/>
<dbReference type="GO" id="GO:0019369">
    <property type="term" value="P:arachidonate metabolic process"/>
    <property type="evidence" value="ECO:0007669"/>
    <property type="project" value="TreeGrafter"/>
</dbReference>
<evidence type="ECO:0000256" key="13">
    <source>
        <dbReference type="ARBA" id="ARBA00024531"/>
    </source>
</evidence>
<feature type="compositionally biased region" description="Polar residues" evidence="15">
    <location>
        <begin position="663"/>
        <end position="676"/>
    </location>
</feature>
<feature type="domain" description="C2" evidence="16">
    <location>
        <begin position="1"/>
        <end position="103"/>
    </location>
</feature>
<evidence type="ECO:0000313" key="17">
    <source>
        <dbReference type="EMBL" id="PJF18090.1"/>
    </source>
</evidence>
<dbReference type="SUPFAM" id="SSF53474">
    <property type="entry name" value="alpha/beta-Hydrolases"/>
    <property type="match status" value="1"/>
</dbReference>
<dbReference type="EMBL" id="MTSL01000143">
    <property type="protein sequence ID" value="PJF18090.1"/>
    <property type="molecule type" value="Genomic_DNA"/>
</dbReference>
<evidence type="ECO:0000256" key="7">
    <source>
        <dbReference type="ARBA" id="ARBA00022801"/>
    </source>
</evidence>
<evidence type="ECO:0000256" key="15">
    <source>
        <dbReference type="SAM" id="MobiDB-lite"/>
    </source>
</evidence>
<evidence type="ECO:0000256" key="8">
    <source>
        <dbReference type="ARBA" id="ARBA00022837"/>
    </source>
</evidence>
<dbReference type="GO" id="GO:0016298">
    <property type="term" value="F:lipase activity"/>
    <property type="evidence" value="ECO:0007669"/>
    <property type="project" value="TreeGrafter"/>
</dbReference>
<proteinExistence type="predicted"/>
<keyword evidence="12" id="KW-0472">Membrane</keyword>
<comment type="catalytic activity">
    <reaction evidence="13">
        <text>a 1,2-diacyl-sn-glycerol + H2O = a 2-acylglycerol + a fatty acid + H(+)</text>
        <dbReference type="Rhea" id="RHEA:33275"/>
        <dbReference type="ChEBI" id="CHEBI:15377"/>
        <dbReference type="ChEBI" id="CHEBI:15378"/>
        <dbReference type="ChEBI" id="CHEBI:17389"/>
        <dbReference type="ChEBI" id="CHEBI:17815"/>
        <dbReference type="ChEBI" id="CHEBI:28868"/>
        <dbReference type="EC" id="3.1.1.116"/>
    </reaction>
    <physiologicalReaction direction="left-to-right" evidence="13">
        <dbReference type="Rhea" id="RHEA:33276"/>
    </physiologicalReaction>
</comment>
<dbReference type="InterPro" id="IPR052214">
    <property type="entry name" value="DAG_Lipase-Related"/>
</dbReference>
<dbReference type="Gene3D" id="3.40.50.1820">
    <property type="entry name" value="alpha/beta hydrolase"/>
    <property type="match status" value="1"/>
</dbReference>
<name>A0A2H9TKB6_9FUNG</name>
<sequence length="697" mass="78580">MLHPPHTRLTLRIRAVKVNKQSARTPYVQIRIGHRILFTPKRAIEVPWDDAFDFDLSLHEHLFHTVQLDVYESRVLLPKLHYGRAEIRLYKLANRSIVSPTWYDLKSRYHCYANLQDLGVNEDCPANQILGSIMLEMKYQIVGRAKKSKDFRSVNIEGPYPAPAIRRSASLPSLLPSNMSDADEEQVDAGSTYSLAKTSIQSDSTNYSQTGDLQEVQSEIKATQEINSLLRKVTSWVFTTEDHSVLQNIMNGIAGFGQGIETGHFALTISFLLVTRFYRHQTMPFTNNIILNKNDLEVPRIVYRYAYAAHGWQALVFFGKRSGSLSDVLNSTGNYRAVTEYLQLEPQDMLICDLDQTKLFRPNFYIAIDRRLSAVILSIRGTMSIRDTLTDLSFEYVAWNGGIAHSGMLAAAQWFLDNIASQLIVFAQEYDLQQIIITGHSLGGATASLTTIMISEDLTRRNAWPQTRDGKPMKIHCYSYGTPAVLSANLTERYLDLIDSFIVGDDLVPRLSYGTLADLQTLIMYAAEVGRASDLLGNYNNASLFQKLEICRRVIQEGKKVLNPKLRIPGRVHHIQTIKAPGGKTYTVVDTCGPERFLEIAFRRNMLLDHLPSRYEQAFEEAYVTYLLHDIQEEQNGETDTSVLLQDKVQSVLDEARPDLTPDLTSCGVSSGNSTPELLRTNDAIEPSEISSKPVAK</sequence>
<dbReference type="CDD" id="cd00030">
    <property type="entry name" value="C2"/>
    <property type="match status" value="1"/>
</dbReference>
<keyword evidence="11" id="KW-0443">Lipid metabolism</keyword>
<dbReference type="Proteomes" id="UP000240830">
    <property type="component" value="Unassembled WGS sequence"/>
</dbReference>
<dbReference type="PANTHER" id="PTHR45792:SF7">
    <property type="entry name" value="PUTATIVE (AFU_ORTHOLOGUE AFUA_6G02710)-RELATED"/>
    <property type="match status" value="1"/>
</dbReference>
<keyword evidence="8" id="KW-0106">Calcium</keyword>
<dbReference type="Pfam" id="PF01764">
    <property type="entry name" value="Lipase_3"/>
    <property type="match status" value="1"/>
</dbReference>
<evidence type="ECO:0000259" key="16">
    <source>
        <dbReference type="PROSITE" id="PS50004"/>
    </source>
</evidence>
<keyword evidence="9" id="KW-0442">Lipid degradation</keyword>
<dbReference type="InterPro" id="IPR035892">
    <property type="entry name" value="C2_domain_sf"/>
</dbReference>
<gene>
    <name evidence="17" type="ORF">PSACC_02113</name>
</gene>
<dbReference type="InterPro" id="IPR000008">
    <property type="entry name" value="C2_dom"/>
</dbReference>
<organism evidence="17 18">
    <name type="scientific">Paramicrosporidium saccamoebae</name>
    <dbReference type="NCBI Taxonomy" id="1246581"/>
    <lineage>
        <taxon>Eukaryota</taxon>
        <taxon>Fungi</taxon>
        <taxon>Fungi incertae sedis</taxon>
        <taxon>Cryptomycota</taxon>
        <taxon>Cryptomycota incertae sedis</taxon>
        <taxon>Paramicrosporidium</taxon>
    </lineage>
</organism>
<keyword evidence="18" id="KW-1185">Reference proteome</keyword>
<keyword evidence="3" id="KW-1003">Cell membrane</keyword>
<comment type="subcellular location">
    <subcellularLocation>
        <location evidence="2">Cell membrane</location>
        <topology evidence="2">Multi-pass membrane protein</topology>
    </subcellularLocation>
</comment>
<evidence type="ECO:0000256" key="10">
    <source>
        <dbReference type="ARBA" id="ARBA00022989"/>
    </source>
</evidence>
<accession>A0A2H9TKB6</accession>
<dbReference type="GO" id="GO:0005886">
    <property type="term" value="C:plasma membrane"/>
    <property type="evidence" value="ECO:0007669"/>
    <property type="project" value="UniProtKB-SubCell"/>
</dbReference>